<dbReference type="Proteomes" id="UP000315471">
    <property type="component" value="Unassembled WGS sequence"/>
</dbReference>
<evidence type="ECO:0000256" key="1">
    <source>
        <dbReference type="SAM" id="MobiDB-lite"/>
    </source>
</evidence>
<proteinExistence type="predicted"/>
<evidence type="ECO:0000313" key="3">
    <source>
        <dbReference type="Proteomes" id="UP000315471"/>
    </source>
</evidence>
<accession>A0A5C6E851</accession>
<dbReference type="EMBL" id="SJPY01000001">
    <property type="protein sequence ID" value="TWU45843.1"/>
    <property type="molecule type" value="Genomic_DNA"/>
</dbReference>
<organism evidence="2 3">
    <name type="scientific">Novipirellula aureliae</name>
    <dbReference type="NCBI Taxonomy" id="2527966"/>
    <lineage>
        <taxon>Bacteria</taxon>
        <taxon>Pseudomonadati</taxon>
        <taxon>Planctomycetota</taxon>
        <taxon>Planctomycetia</taxon>
        <taxon>Pirellulales</taxon>
        <taxon>Pirellulaceae</taxon>
        <taxon>Novipirellula</taxon>
    </lineage>
</organism>
<reference evidence="2 3" key="1">
    <citation type="submission" date="2019-02" db="EMBL/GenBank/DDBJ databases">
        <title>Deep-cultivation of Planctomycetes and their phenomic and genomic characterization uncovers novel biology.</title>
        <authorList>
            <person name="Wiegand S."/>
            <person name="Jogler M."/>
            <person name="Boedeker C."/>
            <person name="Pinto D."/>
            <person name="Vollmers J."/>
            <person name="Rivas-Marin E."/>
            <person name="Kohn T."/>
            <person name="Peeters S.H."/>
            <person name="Heuer A."/>
            <person name="Rast P."/>
            <person name="Oberbeckmann S."/>
            <person name="Bunk B."/>
            <person name="Jeske O."/>
            <person name="Meyerdierks A."/>
            <person name="Storesund J.E."/>
            <person name="Kallscheuer N."/>
            <person name="Luecker S."/>
            <person name="Lage O.M."/>
            <person name="Pohl T."/>
            <person name="Merkel B.J."/>
            <person name="Hornburger P."/>
            <person name="Mueller R.-W."/>
            <person name="Bruemmer F."/>
            <person name="Labrenz M."/>
            <person name="Spormann A.M."/>
            <person name="Op Den Camp H."/>
            <person name="Overmann J."/>
            <person name="Amann R."/>
            <person name="Jetten M.S.M."/>
            <person name="Mascher T."/>
            <person name="Medema M.H."/>
            <person name="Devos D.P."/>
            <person name="Kaster A.-K."/>
            <person name="Ovreas L."/>
            <person name="Rohde M."/>
            <person name="Galperin M.Y."/>
            <person name="Jogler C."/>
        </authorList>
    </citation>
    <scope>NUCLEOTIDE SEQUENCE [LARGE SCALE GENOMIC DNA]</scope>
    <source>
        <strain evidence="2 3">Q31b</strain>
    </source>
</reference>
<name>A0A5C6E851_9BACT</name>
<feature type="region of interest" description="Disordered" evidence="1">
    <location>
        <begin position="86"/>
        <end position="120"/>
    </location>
</feature>
<sequence length="120" mass="13597">MVQMRPRTMPTPANVDQIETMGERFGELDIALWSVFFLIPVGRATEMERLNADECEAAFARLHVQARLQPFMNPHRVILLSFPTSSRPSSAAVSMESPKHTVSDCGWKPQPRCSTPQRDR</sequence>
<protein>
    <submittedName>
        <fullName evidence="2">Uncharacterized protein</fullName>
    </submittedName>
</protein>
<keyword evidence="3" id="KW-1185">Reference proteome</keyword>
<gene>
    <name evidence="2" type="ORF">Q31b_10190</name>
</gene>
<dbReference type="AlphaFoldDB" id="A0A5C6E851"/>
<comment type="caution">
    <text evidence="2">The sequence shown here is derived from an EMBL/GenBank/DDBJ whole genome shotgun (WGS) entry which is preliminary data.</text>
</comment>
<evidence type="ECO:0000313" key="2">
    <source>
        <dbReference type="EMBL" id="TWU45843.1"/>
    </source>
</evidence>